<dbReference type="GO" id="GO:0043874">
    <property type="term" value="F:acireductone synthase activity"/>
    <property type="evidence" value="ECO:0007669"/>
    <property type="project" value="UniProtKB-EC"/>
</dbReference>
<sequence>MSGDRAAPPVRLILLDIEGTTAPIAFVRDTLFPYAARTLPDFVRTHADSPDVASALAATRDIAPDRDPVGQLLDWIARDEKIAPLKTLQGLVWREGFARGELRAQLYPDVVPVLHAWKAAGYRLAVYSSGSAASQRLLYGHTDQGDLTGLFSAFHDLAMGSKKEAASYRAIAAAEGLAPGEILFLSDIAAELHAARDAGCRICQIVRPQDGTIVDPTLPHVADLAACDAHLEALSAA</sequence>
<evidence type="ECO:0000256" key="3">
    <source>
        <dbReference type="ARBA" id="ARBA00023167"/>
    </source>
</evidence>
<dbReference type="EC" id="3.1.3.77" evidence="4"/>
<dbReference type="InterPro" id="IPR023214">
    <property type="entry name" value="HAD_sf"/>
</dbReference>
<dbReference type="STRING" id="1231623.Tasa_048_177"/>
<comment type="function">
    <text evidence="4">Bifunctional enzyme that catalyzes the enolization of 2,3-diketo-5-methylthiopentyl-1-phosphate (DK-MTP-1-P) into the intermediate 2-hydroxy-3-keto-5-methylthiopentenyl-1-phosphate (HK-MTPenyl-1-P), which is then dephosphorylated to form the acireductone 1,2-dihydroxy-3-keto-5-methylthiopentene (DHK-MTPene).</text>
</comment>
<dbReference type="UniPathway" id="UPA00904">
    <property type="reaction ID" value="UER00876"/>
</dbReference>
<dbReference type="AlphaFoldDB" id="A0A0D6MPC8"/>
<dbReference type="OrthoDB" id="9797416at2"/>
<keyword evidence="4" id="KW-0460">Magnesium</keyword>
<dbReference type="InterPro" id="IPR023943">
    <property type="entry name" value="Enolase-ppase_E1"/>
</dbReference>
<dbReference type="EMBL" id="BALE01000048">
    <property type="protein sequence ID" value="GAN55552.1"/>
    <property type="molecule type" value="Genomic_DNA"/>
</dbReference>
<dbReference type="SFLD" id="SFLDG01129">
    <property type="entry name" value="C1.5:_HAD__Beta-PGM__Phosphata"/>
    <property type="match status" value="1"/>
</dbReference>
<comment type="catalytic activity">
    <reaction evidence="4">
        <text>5-methylsulfanyl-2,3-dioxopentyl phosphate + H2O = 1,2-dihydroxy-5-(methylsulfanyl)pent-1-en-3-one + phosphate</text>
        <dbReference type="Rhea" id="RHEA:21700"/>
        <dbReference type="ChEBI" id="CHEBI:15377"/>
        <dbReference type="ChEBI" id="CHEBI:43474"/>
        <dbReference type="ChEBI" id="CHEBI:49252"/>
        <dbReference type="ChEBI" id="CHEBI:58828"/>
        <dbReference type="EC" id="3.1.3.77"/>
    </reaction>
</comment>
<comment type="cofactor">
    <cofactor evidence="4">
        <name>Mg(2+)</name>
        <dbReference type="ChEBI" id="CHEBI:18420"/>
    </cofactor>
    <text evidence="4">Binds 1 Mg(2+) ion per subunit.</text>
</comment>
<evidence type="ECO:0000313" key="6">
    <source>
        <dbReference type="Proteomes" id="UP000032679"/>
    </source>
</evidence>
<protein>
    <recommendedName>
        <fullName evidence="4">Enolase-phosphatase E1</fullName>
        <ecNumber evidence="4">3.1.3.77</ecNumber>
    </recommendedName>
    <alternativeName>
        <fullName evidence="4">2,3-diketo-5-methylthio-1-phosphopentane phosphatase</fullName>
    </alternativeName>
</protein>
<comment type="subunit">
    <text evidence="4">Monomer.</text>
</comment>
<dbReference type="HAMAP" id="MF_01681">
    <property type="entry name" value="Salvage_MtnC"/>
    <property type="match status" value="1"/>
</dbReference>
<evidence type="ECO:0000313" key="5">
    <source>
        <dbReference type="EMBL" id="GAN55552.1"/>
    </source>
</evidence>
<dbReference type="SFLD" id="SFLDF00044">
    <property type="entry name" value="enolase-phosphatase"/>
    <property type="match status" value="1"/>
</dbReference>
<keyword evidence="3 4" id="KW-0486">Methionine biosynthesis</keyword>
<comment type="caution">
    <text evidence="5">The sequence shown here is derived from an EMBL/GenBank/DDBJ whole genome shotgun (WGS) entry which is preliminary data.</text>
</comment>
<dbReference type="Pfam" id="PF00702">
    <property type="entry name" value="Hydrolase"/>
    <property type="match status" value="1"/>
</dbReference>
<dbReference type="CDD" id="cd01629">
    <property type="entry name" value="HAD_EP"/>
    <property type="match status" value="1"/>
</dbReference>
<dbReference type="GO" id="GO:0000287">
    <property type="term" value="F:magnesium ion binding"/>
    <property type="evidence" value="ECO:0007669"/>
    <property type="project" value="UniProtKB-UniRule"/>
</dbReference>
<proteinExistence type="inferred from homology"/>
<dbReference type="SUPFAM" id="SSF56784">
    <property type="entry name" value="HAD-like"/>
    <property type="match status" value="1"/>
</dbReference>
<dbReference type="NCBIfam" id="TIGR01691">
    <property type="entry name" value="enolase-ppase"/>
    <property type="match status" value="1"/>
</dbReference>
<comment type="pathway">
    <text evidence="4">Amino-acid biosynthesis; L-methionine biosynthesis via salvage pathway; L-methionine from S-methyl-5-thio-alpha-D-ribose 1-phosphate: step 3/6.</text>
</comment>
<comment type="similarity">
    <text evidence="4">Belongs to the HAD-like hydrolase superfamily. MasA/MtnC family.</text>
</comment>
<dbReference type="Gene3D" id="3.40.50.1000">
    <property type="entry name" value="HAD superfamily/HAD-like"/>
    <property type="match status" value="1"/>
</dbReference>
<keyword evidence="1 4" id="KW-0028">Amino-acid biosynthesis</keyword>
<dbReference type="Gene3D" id="1.10.720.60">
    <property type="match status" value="1"/>
</dbReference>
<dbReference type="GO" id="GO:0043715">
    <property type="term" value="F:2,3-diketo-5-methylthiopentyl-1-phosphate enolase activity"/>
    <property type="evidence" value="ECO:0007669"/>
    <property type="project" value="UniProtKB-UniRule"/>
</dbReference>
<keyword evidence="2 4" id="KW-0378">Hydrolase</keyword>
<dbReference type="GO" id="GO:0019509">
    <property type="term" value="P:L-methionine salvage from methylthioadenosine"/>
    <property type="evidence" value="ECO:0007669"/>
    <property type="project" value="UniProtKB-UniRule"/>
</dbReference>
<dbReference type="PANTHER" id="PTHR20371">
    <property type="entry name" value="ENOLASE-PHOSPHATASE E1"/>
    <property type="match status" value="1"/>
</dbReference>
<comment type="pathway">
    <text evidence="4">Amino-acid biosynthesis; L-methionine biosynthesis via salvage pathway; L-methionine from S-methyl-5-thio-alpha-D-ribose 1-phosphate: step 4/6.</text>
</comment>
<dbReference type="PANTHER" id="PTHR20371:SF1">
    <property type="entry name" value="ENOLASE-PHOSPHATASE E1"/>
    <property type="match status" value="1"/>
</dbReference>
<keyword evidence="6" id="KW-1185">Reference proteome</keyword>
<dbReference type="SFLD" id="SFLDG01133">
    <property type="entry name" value="C1.5.4:_Enolase-phosphatase_Li"/>
    <property type="match status" value="1"/>
</dbReference>
<organism evidence="5 6">
    <name type="scientific">Tanticharoenia sakaeratensis NBRC 103193</name>
    <dbReference type="NCBI Taxonomy" id="1231623"/>
    <lineage>
        <taxon>Bacteria</taxon>
        <taxon>Pseudomonadati</taxon>
        <taxon>Pseudomonadota</taxon>
        <taxon>Alphaproteobacteria</taxon>
        <taxon>Acetobacterales</taxon>
        <taxon>Acetobacteraceae</taxon>
        <taxon>Tanticharoenia</taxon>
    </lineage>
</organism>
<evidence type="ECO:0000256" key="4">
    <source>
        <dbReference type="HAMAP-Rule" id="MF_01681"/>
    </source>
</evidence>
<dbReference type="Proteomes" id="UP000032679">
    <property type="component" value="Unassembled WGS sequence"/>
</dbReference>
<dbReference type="GO" id="GO:0043716">
    <property type="term" value="F:2-hydroxy-3-keto-5-methylthiopentenyl-1-phosphate phosphatase activity"/>
    <property type="evidence" value="ECO:0007669"/>
    <property type="project" value="UniProtKB-UniRule"/>
</dbReference>
<dbReference type="SFLD" id="SFLDS00003">
    <property type="entry name" value="Haloacid_Dehalogenase"/>
    <property type="match status" value="1"/>
</dbReference>
<dbReference type="RefSeq" id="WP_048850750.1">
    <property type="nucleotide sequence ID" value="NZ_BALE01000048.1"/>
</dbReference>
<dbReference type="InterPro" id="IPR036412">
    <property type="entry name" value="HAD-like_sf"/>
</dbReference>
<gene>
    <name evidence="4" type="primary">mtnC</name>
    <name evidence="5" type="ORF">Tasa_048_177</name>
</gene>
<evidence type="ECO:0000256" key="2">
    <source>
        <dbReference type="ARBA" id="ARBA00022801"/>
    </source>
</evidence>
<reference evidence="5 6" key="1">
    <citation type="submission" date="2012-10" db="EMBL/GenBank/DDBJ databases">
        <title>Genome sequencing of Tanticharoenia sakaeratensis NBRC 103193.</title>
        <authorList>
            <person name="Azuma Y."/>
            <person name="Hadano H."/>
            <person name="Hirakawa H."/>
            <person name="Matsushita K."/>
        </authorList>
    </citation>
    <scope>NUCLEOTIDE SEQUENCE [LARGE SCALE GENOMIC DNA]</scope>
    <source>
        <strain evidence="5 6">NBRC 103193</strain>
    </source>
</reference>
<evidence type="ECO:0000256" key="1">
    <source>
        <dbReference type="ARBA" id="ARBA00022605"/>
    </source>
</evidence>
<name>A0A0D6MPC8_9PROT</name>
<accession>A0A0D6MPC8</accession>
<keyword evidence="4" id="KW-0479">Metal-binding</keyword>